<protein>
    <submittedName>
        <fullName evidence="1">Uncharacterized protein</fullName>
    </submittedName>
</protein>
<dbReference type="Proteomes" id="UP000260025">
    <property type="component" value="Unassembled WGS sequence"/>
</dbReference>
<evidence type="ECO:0000313" key="1">
    <source>
        <dbReference type="EMBL" id="RGC17980.1"/>
    </source>
</evidence>
<sequence>MSIANLNRYKENEDFAAFSCEFQKDKKRSMKRLNTENISLYELYYIIENTKKVSDIVQQLYTYNGKLDQSIIDSVVAECLHDEISKVTEAYKQIQSFPYIVHEKFQMPHFLAFQKDYLKGEEYPYFGYGKEFESIVVHAKQHDKCLVVCGEIASGRRRFIYKELEKCFAKGENERAEEIIDLTSDSALDKVLQDYINIIKGYHFRSKLFFIFKDIAFDESRKPILETIRDLKINTVCFFIEDQNFEDNRKNNPTILDAVFNSVPIMHLSGIAISQLTGESEPFKVAFKKMQENLQNSPLPIYTIMLRDRYELSDFNEIDLKREYCQQLYNQYKDSDFHEQMLDIISEFSGVQSLSKMYLQMLFDVIKNYGSNDMKLKFILKKLEEQHDITENSLLIDVKNYLYMKVMPAKEVFQKFHDDNGYAGDKVPLSTDLLQYVYLNFAIDLIPELNDKEIKEVKDIFTNLNVTNRLVFLKYIEFYRLYYLLSKYDTANEKVAVQNHLKELNKVLKDPIDGEDIWIAFN</sequence>
<name>A0A3E2W1M8_CLOIN</name>
<proteinExistence type="predicted"/>
<gene>
    <name evidence="1" type="ORF">DXA38_03165</name>
</gene>
<dbReference type="EMBL" id="QVEV01000003">
    <property type="protein sequence ID" value="RGC17980.1"/>
    <property type="molecule type" value="Genomic_DNA"/>
</dbReference>
<comment type="caution">
    <text evidence="1">The sequence shown here is derived from an EMBL/GenBank/DDBJ whole genome shotgun (WGS) entry which is preliminary data.</text>
</comment>
<dbReference type="RefSeq" id="WP_117441963.1">
    <property type="nucleotide sequence ID" value="NZ_JAJFEN010000011.1"/>
</dbReference>
<evidence type="ECO:0000313" key="2">
    <source>
        <dbReference type="Proteomes" id="UP000260025"/>
    </source>
</evidence>
<reference evidence="1 2" key="1">
    <citation type="submission" date="2018-08" db="EMBL/GenBank/DDBJ databases">
        <title>A genome reference for cultivated species of the human gut microbiota.</title>
        <authorList>
            <person name="Zou Y."/>
            <person name="Xue W."/>
            <person name="Luo G."/>
        </authorList>
    </citation>
    <scope>NUCLEOTIDE SEQUENCE [LARGE SCALE GENOMIC DNA]</scope>
    <source>
        <strain evidence="1 2">OF01-2LB</strain>
    </source>
</reference>
<dbReference type="AlphaFoldDB" id="A0A3E2W1M8"/>
<accession>A0A3E2W1M8</accession>
<organism evidence="1 2">
    <name type="scientific">Clostridium innocuum</name>
    <dbReference type="NCBI Taxonomy" id="1522"/>
    <lineage>
        <taxon>Bacteria</taxon>
        <taxon>Bacillati</taxon>
        <taxon>Bacillota</taxon>
        <taxon>Clostridia</taxon>
        <taxon>Eubacteriales</taxon>
        <taxon>Clostridiaceae</taxon>
        <taxon>Clostridium</taxon>
    </lineage>
</organism>